<evidence type="ECO:0000313" key="4">
    <source>
        <dbReference type="Proteomes" id="UP000278143"/>
    </source>
</evidence>
<proteinExistence type="predicted"/>
<dbReference type="EMBL" id="KZ990830">
    <property type="protein sequence ID" value="RKP23604.1"/>
    <property type="molecule type" value="Genomic_DNA"/>
</dbReference>
<feature type="compositionally biased region" description="Basic residues" evidence="1">
    <location>
        <begin position="439"/>
        <end position="452"/>
    </location>
</feature>
<feature type="compositionally biased region" description="Acidic residues" evidence="1">
    <location>
        <begin position="89"/>
        <end position="101"/>
    </location>
</feature>
<dbReference type="GO" id="GO:0003723">
    <property type="term" value="F:RNA binding"/>
    <property type="evidence" value="ECO:0007669"/>
    <property type="project" value="TreeGrafter"/>
</dbReference>
<evidence type="ECO:0000259" key="2">
    <source>
        <dbReference type="Pfam" id="PF25121"/>
    </source>
</evidence>
<feature type="compositionally biased region" description="Basic and acidic residues" evidence="1">
    <location>
        <begin position="202"/>
        <end position="213"/>
    </location>
</feature>
<dbReference type="InterPro" id="IPR039754">
    <property type="entry name" value="Esf1"/>
</dbReference>
<dbReference type="PANTHER" id="PTHR12202:SF0">
    <property type="entry name" value="ESF1 HOMOLOG"/>
    <property type="match status" value="1"/>
</dbReference>
<dbReference type="AlphaFoldDB" id="A0A4P9YUS8"/>
<name>A0A4P9YUS8_9FUNG</name>
<dbReference type="Proteomes" id="UP000278143">
    <property type="component" value="Unassembled WGS sequence"/>
</dbReference>
<dbReference type="PANTHER" id="PTHR12202">
    <property type="entry name" value="ESF1 HOMOLOG"/>
    <property type="match status" value="1"/>
</dbReference>
<organism evidence="3 4">
    <name type="scientific">Syncephalis pseudoplumigaleata</name>
    <dbReference type="NCBI Taxonomy" id="1712513"/>
    <lineage>
        <taxon>Eukaryota</taxon>
        <taxon>Fungi</taxon>
        <taxon>Fungi incertae sedis</taxon>
        <taxon>Zoopagomycota</taxon>
        <taxon>Zoopagomycotina</taxon>
        <taxon>Zoopagomycetes</taxon>
        <taxon>Zoopagales</taxon>
        <taxon>Piptocephalidaceae</taxon>
        <taxon>Syncephalis</taxon>
    </lineage>
</organism>
<feature type="region of interest" description="Disordered" evidence="1">
    <location>
        <begin position="37"/>
        <end position="142"/>
    </location>
</feature>
<feature type="compositionally biased region" description="Acidic residues" evidence="1">
    <location>
        <begin position="121"/>
        <end position="136"/>
    </location>
</feature>
<keyword evidence="4" id="KW-1185">Reference proteome</keyword>
<feature type="compositionally biased region" description="Basic and acidic residues" evidence="1">
    <location>
        <begin position="60"/>
        <end position="80"/>
    </location>
</feature>
<feature type="non-terminal residue" evidence="3">
    <location>
        <position position="452"/>
    </location>
</feature>
<accession>A0A4P9YUS8</accession>
<dbReference type="GO" id="GO:0006364">
    <property type="term" value="P:rRNA processing"/>
    <property type="evidence" value="ECO:0007669"/>
    <property type="project" value="InterPro"/>
</dbReference>
<feature type="non-terminal residue" evidence="3">
    <location>
        <position position="1"/>
    </location>
</feature>
<evidence type="ECO:0000313" key="3">
    <source>
        <dbReference type="EMBL" id="RKP23604.1"/>
    </source>
</evidence>
<protein>
    <recommendedName>
        <fullName evidence="2">ESF1 RRM domain-containing protein</fullName>
    </recommendedName>
</protein>
<feature type="region of interest" description="Disordered" evidence="1">
    <location>
        <begin position="420"/>
        <end position="452"/>
    </location>
</feature>
<feature type="compositionally biased region" description="Basic and acidic residues" evidence="1">
    <location>
        <begin position="420"/>
        <end position="438"/>
    </location>
</feature>
<feature type="region of interest" description="Disordered" evidence="1">
    <location>
        <begin position="194"/>
        <end position="230"/>
    </location>
</feature>
<feature type="domain" description="ESF1 RRM" evidence="2">
    <location>
        <begin position="146"/>
        <end position="303"/>
    </location>
</feature>
<dbReference type="Pfam" id="PF25121">
    <property type="entry name" value="RRM_ESF1"/>
    <property type="match status" value="1"/>
</dbReference>
<reference evidence="4" key="1">
    <citation type="journal article" date="2018" name="Nat. Microbiol.">
        <title>Leveraging single-cell genomics to expand the fungal tree of life.</title>
        <authorList>
            <person name="Ahrendt S.R."/>
            <person name="Quandt C.A."/>
            <person name="Ciobanu D."/>
            <person name="Clum A."/>
            <person name="Salamov A."/>
            <person name="Andreopoulos B."/>
            <person name="Cheng J.F."/>
            <person name="Woyke T."/>
            <person name="Pelin A."/>
            <person name="Henrissat B."/>
            <person name="Reynolds N.K."/>
            <person name="Benny G.L."/>
            <person name="Smith M.E."/>
            <person name="James T.Y."/>
            <person name="Grigoriev I.V."/>
        </authorList>
    </citation>
    <scope>NUCLEOTIDE SEQUENCE [LARGE SCALE GENOMIC DNA]</scope>
    <source>
        <strain evidence="4">Benny S71-1</strain>
    </source>
</reference>
<feature type="compositionally biased region" description="Basic and acidic residues" evidence="1">
    <location>
        <begin position="37"/>
        <end position="50"/>
    </location>
</feature>
<evidence type="ECO:0000256" key="1">
    <source>
        <dbReference type="SAM" id="MobiDB-lite"/>
    </source>
</evidence>
<dbReference type="InterPro" id="IPR056750">
    <property type="entry name" value="RRM_ESF1"/>
</dbReference>
<sequence length="452" mass="51765">PVTDDARFARIHYDPRFQRAKKDAVKIDLDERFKHMMTSEEFSGKPKVDQYGRQLQDNAGQRELKRYYRIKEEEEKEKEAAATTSSSSEESESEEESEDEDVPARTATYDPMRGEGVSSSSEEEEEDSDSDSDSDGEAAIPLGDATRRIGVVNLDWDNIKATDLFTIFNGFKPNGSVVHSVKIYTSEFGKQRLEQASAAREGPPKEIFSRNDGSDSEESDEEVTEASLFKSDDGEEFNKEALRKYQLERLRYYFAVVECDKVSTARTIYEQCDGAEVEATSNFFDLRYIPDDMAFDDEPVAVASGASENHKRLEFATQALQHSNITLTWDDDDPDRAKVLRQKFNKNDLQDMDFKAYLASSSDESEEEDVEAMRRRYKDLLSEAMANGEEEDAEKMPEGDMEITFTPGLSETAAELLEKKKAREEQKEETTLDKYLRKQREKRQARKEKKQQ</sequence>
<dbReference type="OrthoDB" id="431825at2759"/>
<feature type="compositionally biased region" description="Acidic residues" evidence="1">
    <location>
        <begin position="214"/>
        <end position="224"/>
    </location>
</feature>
<gene>
    <name evidence="3" type="ORF">SYNPS1DRAFT_11208</name>
</gene>